<evidence type="ECO:0000259" key="2">
    <source>
        <dbReference type="Pfam" id="PF13193"/>
    </source>
</evidence>
<dbReference type="InterPro" id="IPR025110">
    <property type="entry name" value="AMP-bd_C"/>
</dbReference>
<dbReference type="InterPro" id="IPR000873">
    <property type="entry name" value="AMP-dep_synth/lig_dom"/>
</dbReference>
<dbReference type="InterPro" id="IPR020845">
    <property type="entry name" value="AMP-binding_CS"/>
</dbReference>
<dbReference type="Gene3D" id="3.40.50.12780">
    <property type="entry name" value="N-terminal domain of ligase-like"/>
    <property type="match status" value="1"/>
</dbReference>
<dbReference type="PANTHER" id="PTHR24096:SF267">
    <property type="entry name" value="MALONATE--COA LIGASE ACSF3, MITOCHONDRIAL"/>
    <property type="match status" value="1"/>
</dbReference>
<keyword evidence="4" id="KW-1185">Reference proteome</keyword>
<dbReference type="PANTHER" id="PTHR24096">
    <property type="entry name" value="LONG-CHAIN-FATTY-ACID--COA LIGASE"/>
    <property type="match status" value="1"/>
</dbReference>
<sequence>MDDANILQSFFFTQINRNPDQEAVYDFESGAHYTYRDLGVRACRLANFLKHELKILPNDRIAILSKNDMVYIDTFFSTIYTGAITTTYNAHLLPEELACMIHNEQPKAIFYEKEYEDKLLAIESKVTIQHYILLDGEENPFGPHLYQQIMYYYNTQSPCIKLNDLENIILLMHTGGTTGIPKAAMLSCRAIYFNAVGQQNTWNLTSKDSTIAYLPMFHTATWNTLVLPMLYAGGRVIIMKKFQPQILMHLIAQEKVTVIWGVPSTYRRLMNDPDFMKADFSSIVWCRCGAAPPSSDVMEQYWEKGITFCNGYGMTETSPGTLSMPAGSMTLDDIRAKHTSCGKLMPYNEAKIIDDNGKEVSDGTPGELLFRGNLLFSGYWNNDEATQAAMPDGWMHTGDIGLKDKDGFFYVIGRKKHMFISNGENIYPAEIESQLFEFPAVADVCVIGVPDSQKGEVGKALIVLKPGMTATVQEIRDFLKPRLATIRIPVYIQFVDFLPKNAAGKTSLPIIASLYGHNE</sequence>
<dbReference type="RefSeq" id="WP_349229967.1">
    <property type="nucleotide sequence ID" value="NZ_JBBMFJ010000027.1"/>
</dbReference>
<dbReference type="Proteomes" id="UP001437460">
    <property type="component" value="Unassembled WGS sequence"/>
</dbReference>
<gene>
    <name evidence="3" type="ORF">WMO41_12085</name>
</gene>
<dbReference type="PROSITE" id="PS00455">
    <property type="entry name" value="AMP_BINDING"/>
    <property type="match status" value="1"/>
</dbReference>
<name>A0ABV1HNJ7_9FIRM</name>
<feature type="domain" description="AMP-binding enzyme C-terminal" evidence="2">
    <location>
        <begin position="430"/>
        <end position="505"/>
    </location>
</feature>
<comment type="caution">
    <text evidence="3">The sequence shown here is derived from an EMBL/GenBank/DDBJ whole genome shotgun (WGS) entry which is preliminary data.</text>
</comment>
<dbReference type="Pfam" id="PF00501">
    <property type="entry name" value="AMP-binding"/>
    <property type="match status" value="1"/>
</dbReference>
<evidence type="ECO:0000313" key="4">
    <source>
        <dbReference type="Proteomes" id="UP001437460"/>
    </source>
</evidence>
<dbReference type="Gene3D" id="3.30.300.30">
    <property type="match status" value="1"/>
</dbReference>
<organism evidence="3 4">
    <name type="scientific">Ventrimonas faecis</name>
    <dbReference type="NCBI Taxonomy" id="3133170"/>
    <lineage>
        <taxon>Bacteria</taxon>
        <taxon>Bacillati</taxon>
        <taxon>Bacillota</taxon>
        <taxon>Clostridia</taxon>
        <taxon>Lachnospirales</taxon>
        <taxon>Lachnospiraceae</taxon>
        <taxon>Ventrimonas</taxon>
    </lineage>
</organism>
<feature type="domain" description="AMP-dependent synthetase/ligase" evidence="1">
    <location>
        <begin position="11"/>
        <end position="380"/>
    </location>
</feature>
<dbReference type="InterPro" id="IPR042099">
    <property type="entry name" value="ANL_N_sf"/>
</dbReference>
<proteinExistence type="predicted"/>
<dbReference type="SUPFAM" id="SSF56801">
    <property type="entry name" value="Acetyl-CoA synthetase-like"/>
    <property type="match status" value="1"/>
</dbReference>
<dbReference type="InterPro" id="IPR045851">
    <property type="entry name" value="AMP-bd_C_sf"/>
</dbReference>
<dbReference type="EMBL" id="JBBMFJ010000027">
    <property type="protein sequence ID" value="MEQ2563891.1"/>
    <property type="molecule type" value="Genomic_DNA"/>
</dbReference>
<reference evidence="3 4" key="1">
    <citation type="submission" date="2024-03" db="EMBL/GenBank/DDBJ databases">
        <title>Human intestinal bacterial collection.</title>
        <authorList>
            <person name="Pauvert C."/>
            <person name="Hitch T.C.A."/>
            <person name="Clavel T."/>
        </authorList>
    </citation>
    <scope>NUCLEOTIDE SEQUENCE [LARGE SCALE GENOMIC DNA]</scope>
    <source>
        <strain evidence="3 4">CLA-AP-H27</strain>
    </source>
</reference>
<dbReference type="Pfam" id="PF13193">
    <property type="entry name" value="AMP-binding_C"/>
    <property type="match status" value="1"/>
</dbReference>
<evidence type="ECO:0000259" key="1">
    <source>
        <dbReference type="Pfam" id="PF00501"/>
    </source>
</evidence>
<evidence type="ECO:0000313" key="3">
    <source>
        <dbReference type="EMBL" id="MEQ2563891.1"/>
    </source>
</evidence>
<accession>A0ABV1HNJ7</accession>
<protein>
    <submittedName>
        <fullName evidence="3">AMP-binding protein</fullName>
    </submittedName>
</protein>